<gene>
    <name evidence="1" type="ORF">M427DRAFT_44478</name>
</gene>
<organism evidence="1 2">
    <name type="scientific">Gonapodya prolifera (strain JEL478)</name>
    <name type="common">Monoblepharis prolifera</name>
    <dbReference type="NCBI Taxonomy" id="1344416"/>
    <lineage>
        <taxon>Eukaryota</taxon>
        <taxon>Fungi</taxon>
        <taxon>Fungi incertae sedis</taxon>
        <taxon>Chytridiomycota</taxon>
        <taxon>Chytridiomycota incertae sedis</taxon>
        <taxon>Monoblepharidomycetes</taxon>
        <taxon>Monoblepharidales</taxon>
        <taxon>Gonapodyaceae</taxon>
        <taxon>Gonapodya</taxon>
    </lineage>
</organism>
<dbReference type="Proteomes" id="UP000070544">
    <property type="component" value="Unassembled WGS sequence"/>
</dbReference>
<protein>
    <submittedName>
        <fullName evidence="1">Uncharacterized protein</fullName>
    </submittedName>
</protein>
<dbReference type="AlphaFoldDB" id="A0A139AF01"/>
<dbReference type="EMBL" id="KQ965762">
    <property type="protein sequence ID" value="KXS15391.1"/>
    <property type="molecule type" value="Genomic_DNA"/>
</dbReference>
<name>A0A139AF01_GONPJ</name>
<evidence type="ECO:0000313" key="1">
    <source>
        <dbReference type="EMBL" id="KXS15391.1"/>
    </source>
</evidence>
<proteinExistence type="predicted"/>
<evidence type="ECO:0000313" key="2">
    <source>
        <dbReference type="Proteomes" id="UP000070544"/>
    </source>
</evidence>
<sequence length="177" mass="19141">MSLIVIGKGGPITFGKPWAATSLVALTINVWATASNIQKTNVRNTVVVRNIAEGKHCKWILIQLLIPGQENKRGCWPFDGLQSDNRSPSEELLHQGVSQFGGPLLKAGVNCNCLRLNPVDARAEGYWVATQDLFENIGLDGPVNGGIGRNKVPLANKTGYLGVWSCGRKCFALEKGE</sequence>
<keyword evidence="2" id="KW-1185">Reference proteome</keyword>
<accession>A0A139AF01</accession>
<reference evidence="1 2" key="1">
    <citation type="journal article" date="2015" name="Genome Biol. Evol.">
        <title>Phylogenomic analyses indicate that early fungi evolved digesting cell walls of algal ancestors of land plants.</title>
        <authorList>
            <person name="Chang Y."/>
            <person name="Wang S."/>
            <person name="Sekimoto S."/>
            <person name="Aerts A.L."/>
            <person name="Choi C."/>
            <person name="Clum A."/>
            <person name="LaButti K.M."/>
            <person name="Lindquist E.A."/>
            <person name="Yee Ngan C."/>
            <person name="Ohm R.A."/>
            <person name="Salamov A.A."/>
            <person name="Grigoriev I.V."/>
            <person name="Spatafora J.W."/>
            <person name="Berbee M.L."/>
        </authorList>
    </citation>
    <scope>NUCLEOTIDE SEQUENCE [LARGE SCALE GENOMIC DNA]</scope>
    <source>
        <strain evidence="1 2">JEL478</strain>
    </source>
</reference>